<reference evidence="1" key="2">
    <citation type="submission" date="2020-01" db="EMBL/GenBank/DDBJ databases">
        <title>Population-level Yeast Reference Genomes.</title>
        <authorList>
            <person name="Yue J.-X."/>
        </authorList>
    </citation>
    <scope>NUCLEOTIDE SEQUENCE</scope>
    <source>
        <strain evidence="1">CBS432</strain>
    </source>
</reference>
<dbReference type="VEuPathDB" id="FungiDB:SPAR_L01080"/>
<evidence type="ECO:0000313" key="1">
    <source>
        <dbReference type="RefSeq" id="XP_033767829.1"/>
    </source>
</evidence>
<reference evidence="1" key="4">
    <citation type="submission" date="2025-08" db="UniProtKB">
        <authorList>
            <consortium name="RefSeq"/>
        </authorList>
    </citation>
    <scope>IDENTIFICATION</scope>
    <source>
        <strain evidence="1">CBS432</strain>
    </source>
</reference>
<name>A0A8B8UVN5_SACPA</name>
<dbReference type="KEGG" id="spao:SPAR_L01080"/>
<dbReference type="OrthoDB" id="4041911at2759"/>
<reference evidence="1" key="1">
    <citation type="journal article" date="2017" name="Nat. Genet.">
        <title>Contrasting evolutionary genome dynamics between domesticated and wild yeasts.</title>
        <authorList>
            <person name="Yue J.X."/>
            <person name="Li J."/>
            <person name="Aigrain L."/>
            <person name="Hallin J."/>
            <person name="Persson K."/>
            <person name="Oliver K."/>
            <person name="Bergstrom A."/>
            <person name="Coupland P."/>
            <person name="Warringer J."/>
            <person name="Lagomarsino M.C."/>
            <person name="Fischer G."/>
            <person name="Durbin R."/>
            <person name="Liti G."/>
        </authorList>
    </citation>
    <scope>NUCLEOTIDE SEQUENCE</scope>
    <source>
        <strain evidence="1">CBS432</strain>
    </source>
</reference>
<protein>
    <submittedName>
        <fullName evidence="1">Nrs1p</fullName>
    </submittedName>
</protein>
<proteinExistence type="predicted"/>
<reference evidence="1" key="3">
    <citation type="submission" date="2025-07" db="EMBL/GenBank/DDBJ databases">
        <authorList>
            <consortium name="NCBI Genome Project"/>
        </authorList>
    </citation>
    <scope>NUCLEOTIDE SEQUENCE</scope>
    <source>
        <strain evidence="1">CBS432</strain>
    </source>
</reference>
<dbReference type="GeneID" id="54632198"/>
<dbReference type="AlphaFoldDB" id="A0A8B8UVN5"/>
<organism evidence="1">
    <name type="scientific">Saccharomyces paradoxus</name>
    <name type="common">Yeast</name>
    <name type="synonym">Saccharomyces douglasii</name>
    <dbReference type="NCBI Taxonomy" id="27291"/>
    <lineage>
        <taxon>Eukaryota</taxon>
        <taxon>Fungi</taxon>
        <taxon>Dikarya</taxon>
        <taxon>Ascomycota</taxon>
        <taxon>Saccharomycotina</taxon>
        <taxon>Saccharomycetes</taxon>
        <taxon>Saccharomycetales</taxon>
        <taxon>Saccharomycetaceae</taxon>
        <taxon>Saccharomyces</taxon>
    </lineage>
</organism>
<gene>
    <name evidence="1" type="primary">NRS1</name>
    <name evidence="1" type="ORF">SPAR_L01080</name>
</gene>
<sequence>MDMLDDKCSDAIGSISNIGLDNEVGKHKFQYDDFGSSAFSEPFEMGSQDNNDNIEDFLFFNINLSQEIKFESQEQYENTKKTKKHNPFYVPSEVVREMVRKQAFNDKI</sequence>
<accession>A0A8B8UVN5</accession>
<dbReference type="RefSeq" id="XP_033767829.1">
    <property type="nucleotide sequence ID" value="XM_033911938.1"/>
</dbReference>